<evidence type="ECO:0000259" key="1">
    <source>
        <dbReference type="Pfam" id="PF01609"/>
    </source>
</evidence>
<protein>
    <submittedName>
        <fullName evidence="2">IS1634 family transposase</fullName>
    </submittedName>
</protein>
<proteinExistence type="predicted"/>
<dbReference type="InterPro" id="IPR002559">
    <property type="entry name" value="Transposase_11"/>
</dbReference>
<dbReference type="EMBL" id="JBHPBY010000230">
    <property type="protein sequence ID" value="MFC1851836.1"/>
    <property type="molecule type" value="Genomic_DNA"/>
</dbReference>
<name>A0ABV6Z0H7_UNCC1</name>
<gene>
    <name evidence="2" type="ORF">ACFL27_16720</name>
</gene>
<dbReference type="Proteomes" id="UP001594351">
    <property type="component" value="Unassembled WGS sequence"/>
</dbReference>
<organism evidence="2 3">
    <name type="scientific">candidate division CSSED10-310 bacterium</name>
    <dbReference type="NCBI Taxonomy" id="2855610"/>
    <lineage>
        <taxon>Bacteria</taxon>
        <taxon>Bacteria division CSSED10-310</taxon>
    </lineage>
</organism>
<reference evidence="2 3" key="1">
    <citation type="submission" date="2024-09" db="EMBL/GenBank/DDBJ databases">
        <title>Laminarin stimulates single cell rates of sulfate reduction while oxygen inhibits transcriptomic activity in coastal marine sediment.</title>
        <authorList>
            <person name="Lindsay M."/>
            <person name="Orcutt B."/>
            <person name="Emerson D."/>
            <person name="Stepanauskas R."/>
            <person name="D'Angelo T."/>
        </authorList>
    </citation>
    <scope>NUCLEOTIDE SEQUENCE [LARGE SCALE GENOMIC DNA]</scope>
    <source>
        <strain evidence="2">SAG AM-311-K15</strain>
    </source>
</reference>
<dbReference type="Pfam" id="PF01609">
    <property type="entry name" value="DDE_Tnp_1"/>
    <property type="match status" value="1"/>
</dbReference>
<dbReference type="NCBIfam" id="NF033559">
    <property type="entry name" value="transpos_IS1634"/>
    <property type="match status" value="1"/>
</dbReference>
<feature type="domain" description="Transposase IS4-like" evidence="1">
    <location>
        <begin position="207"/>
        <end position="486"/>
    </location>
</feature>
<sequence length="575" mass="67576">MTNRDYVIYIVDMKMRVQYIKKPYKDKVYSYPFLVSSYRDENGKPQKKIIEKLSHLPEHAVEALRLALRHGENSHLVSADSIVYNNSIPFGDVWSAWTLLNQIGIIKSLKILPDKHQSPIIASIIDRVVNPKPDSKRALFDAFESSVLKRIVNQEDTTCLTDWYKALDSLYHHQMTIQKDLFCSDTAMIYLYDITSTYFEGSCCPLSTWGYDRDGKKGKMIIVIGMMTDSKGRPLAIRVFKGSTSDQTTVLDQIKELKEEFGIHEMVFVGDRGMITSKRISELEEDEYSWVKYITALKRKDMMDFVEEDTHPIQLSLFDHKNLVEVSHEGRRYVLCHNPLRKAEDQETRLRLLSKTEEKLHSIANNVQAGRLKKKDKIARRLYRWINKWNMERFFSVKYDEGFFEFSRKQEEVKRYSVLDGCYVVTSNIEEQKMTTSEIHQKYKDLKYVENAFRSMKVSDINLRPVRHWSTTRVKGHVFMCMLAYLVIWETRKRLAPLLERDPDTRECEGKSLFEIWKKVHGITIGSIRIEEHDYEQFSSRTSEQKRILKLLRVTINNKTREKVGMKKHPKIAQS</sequence>
<keyword evidence="3" id="KW-1185">Reference proteome</keyword>
<accession>A0ABV6Z0H7</accession>
<evidence type="ECO:0000313" key="2">
    <source>
        <dbReference type="EMBL" id="MFC1851836.1"/>
    </source>
</evidence>
<dbReference type="InterPro" id="IPR047654">
    <property type="entry name" value="IS1634_transpos"/>
</dbReference>
<dbReference type="PANTHER" id="PTHR34614:SF2">
    <property type="entry name" value="TRANSPOSASE IS4-LIKE DOMAIN-CONTAINING PROTEIN"/>
    <property type="match status" value="1"/>
</dbReference>
<dbReference type="PANTHER" id="PTHR34614">
    <property type="match status" value="1"/>
</dbReference>
<evidence type="ECO:0000313" key="3">
    <source>
        <dbReference type="Proteomes" id="UP001594351"/>
    </source>
</evidence>
<comment type="caution">
    <text evidence="2">The sequence shown here is derived from an EMBL/GenBank/DDBJ whole genome shotgun (WGS) entry which is preliminary data.</text>
</comment>